<dbReference type="EMBL" id="CP159342">
    <property type="protein sequence ID" value="XCH75447.1"/>
    <property type="molecule type" value="Genomic_DNA"/>
</dbReference>
<accession>A0AAU7MDN1</accession>
<name>A0AAU7MDN1_9ACTN</name>
<sequence>MLFYPSSFTLSGSGTTNGWSRGTIAIHGYLYQPSGALDRQYDNSCANSTYCTLPTWSFCPAIPGLWRYVVRGSGPGGTASDSATAIVP</sequence>
<dbReference type="RefSeq" id="WP_350934933.1">
    <property type="nucleotide sequence ID" value="NZ_CP157762.1"/>
</dbReference>
<evidence type="ECO:0000313" key="1">
    <source>
        <dbReference type="EMBL" id="XBP94746.1"/>
    </source>
</evidence>
<protein>
    <submittedName>
        <fullName evidence="1">Uncharacterized protein</fullName>
    </submittedName>
</protein>
<proteinExistence type="predicted"/>
<reference evidence="1" key="1">
    <citation type="submission" date="2024-01" db="EMBL/GenBank/DDBJ databases">
        <title>The genome sequence of Micromonospora mangrovi CCTCC AA 2012012.</title>
        <authorList>
            <person name="Gao J."/>
        </authorList>
    </citation>
    <scope>NUCLEOTIDE SEQUENCE</scope>
    <source>
        <strain evidence="1">CCTCC AA 2012012</strain>
    </source>
</reference>
<evidence type="ECO:0000313" key="2">
    <source>
        <dbReference type="EMBL" id="XCH75447.1"/>
    </source>
</evidence>
<dbReference type="EMBL" id="CP157762">
    <property type="protein sequence ID" value="XBP94746.1"/>
    <property type="molecule type" value="Genomic_DNA"/>
</dbReference>
<dbReference type="AlphaFoldDB" id="A0AAU7MDN1"/>
<gene>
    <name evidence="2" type="ORF">ABUL08_04945</name>
    <name evidence="1" type="ORF">VK199_04915</name>
</gene>
<reference evidence="2" key="2">
    <citation type="submission" date="2024-06" db="EMBL/GenBank/DDBJ databases">
        <title>Micromonospora mangrovi CCTCC AA 2012012 genome sequences.</title>
        <authorList>
            <person name="Gao J."/>
        </authorList>
    </citation>
    <scope>NUCLEOTIDE SEQUENCE</scope>
    <source>
        <strain evidence="2">CCTCC AA 2012012</strain>
    </source>
</reference>
<organism evidence="1">
    <name type="scientific">Micromonospora sp. CCTCC AA 2012012</name>
    <dbReference type="NCBI Taxonomy" id="3111921"/>
    <lineage>
        <taxon>Bacteria</taxon>
        <taxon>Bacillati</taxon>
        <taxon>Actinomycetota</taxon>
        <taxon>Actinomycetes</taxon>
        <taxon>Micromonosporales</taxon>
        <taxon>Micromonosporaceae</taxon>
        <taxon>Micromonospora</taxon>
    </lineage>
</organism>